<dbReference type="EC" id="3.5.1.2" evidence="2"/>
<dbReference type="SUPFAM" id="SSF56601">
    <property type="entry name" value="beta-lactamase/transpeptidase-like"/>
    <property type="match status" value="1"/>
</dbReference>
<dbReference type="InterPro" id="IPR015868">
    <property type="entry name" value="Glutaminase"/>
</dbReference>
<dbReference type="OMA" id="QWKSESE"/>
<dbReference type="GO" id="GO:0006537">
    <property type="term" value="P:glutamate biosynthetic process"/>
    <property type="evidence" value="ECO:0007669"/>
    <property type="project" value="TreeGrafter"/>
</dbReference>
<protein>
    <recommendedName>
        <fullName evidence="2">glutaminase</fullName>
        <ecNumber evidence="2">3.5.1.2</ecNumber>
    </recommendedName>
</protein>
<evidence type="ECO:0000313" key="6">
    <source>
        <dbReference type="Proteomes" id="UP000265120"/>
    </source>
</evidence>
<dbReference type="PANTHER" id="PTHR12544:SF26">
    <property type="entry name" value="GLUTAMINASE"/>
    <property type="match status" value="1"/>
</dbReference>
<comment type="catalytic activity">
    <reaction evidence="4">
        <text>L-glutamine + H2O = L-glutamate + NH4(+)</text>
        <dbReference type="Rhea" id="RHEA:15889"/>
        <dbReference type="ChEBI" id="CHEBI:15377"/>
        <dbReference type="ChEBI" id="CHEBI:28938"/>
        <dbReference type="ChEBI" id="CHEBI:29985"/>
        <dbReference type="ChEBI" id="CHEBI:58359"/>
        <dbReference type="EC" id="3.5.1.2"/>
    </reaction>
</comment>
<evidence type="ECO:0000256" key="3">
    <source>
        <dbReference type="ARBA" id="ARBA00022801"/>
    </source>
</evidence>
<reference evidence="5" key="2">
    <citation type="submission" date="2025-08" db="UniProtKB">
        <authorList>
            <consortium name="Ensembl"/>
        </authorList>
    </citation>
    <scope>IDENTIFICATION</scope>
</reference>
<dbReference type="GO" id="GO:0004359">
    <property type="term" value="F:glutaminase activity"/>
    <property type="evidence" value="ECO:0007669"/>
    <property type="project" value="UniProtKB-EC"/>
</dbReference>
<organism evidence="5 6">
    <name type="scientific">Cynoglossus semilaevis</name>
    <name type="common">Tongue sole</name>
    <dbReference type="NCBI Taxonomy" id="244447"/>
    <lineage>
        <taxon>Eukaryota</taxon>
        <taxon>Metazoa</taxon>
        <taxon>Chordata</taxon>
        <taxon>Craniata</taxon>
        <taxon>Vertebrata</taxon>
        <taxon>Euteleostomi</taxon>
        <taxon>Actinopterygii</taxon>
        <taxon>Neopterygii</taxon>
        <taxon>Teleostei</taxon>
        <taxon>Neoteleostei</taxon>
        <taxon>Acanthomorphata</taxon>
        <taxon>Carangaria</taxon>
        <taxon>Pleuronectiformes</taxon>
        <taxon>Pleuronectoidei</taxon>
        <taxon>Cynoglossidae</taxon>
        <taxon>Cynoglossinae</taxon>
        <taxon>Cynoglossus</taxon>
    </lineage>
</organism>
<dbReference type="AlphaFoldDB" id="A0A3P8X6F2"/>
<evidence type="ECO:0000313" key="5">
    <source>
        <dbReference type="Ensembl" id="ENSCSEP00000033941.1"/>
    </source>
</evidence>
<dbReference type="Pfam" id="PF04960">
    <property type="entry name" value="Glutaminase"/>
    <property type="match status" value="1"/>
</dbReference>
<keyword evidence="3" id="KW-0378">Hydrolase</keyword>
<keyword evidence="6" id="KW-1185">Reference proteome</keyword>
<dbReference type="GO" id="GO:0006543">
    <property type="term" value="P:L-glutamine catabolic process"/>
    <property type="evidence" value="ECO:0007669"/>
    <property type="project" value="TreeGrafter"/>
</dbReference>
<dbReference type="Proteomes" id="UP000265120">
    <property type="component" value="Chromosome 6"/>
</dbReference>
<reference evidence="5" key="3">
    <citation type="submission" date="2025-09" db="UniProtKB">
        <authorList>
            <consortium name="Ensembl"/>
        </authorList>
    </citation>
    <scope>IDENTIFICATION</scope>
</reference>
<dbReference type="InterPro" id="IPR012338">
    <property type="entry name" value="Beta-lactam/transpept-like"/>
</dbReference>
<dbReference type="InParanoid" id="A0A3P8X6F2"/>
<dbReference type="PANTHER" id="PTHR12544">
    <property type="entry name" value="GLUTAMINASE"/>
    <property type="match status" value="1"/>
</dbReference>
<reference evidence="5 6" key="1">
    <citation type="journal article" date="2014" name="Nat. Genet.">
        <title>Whole-genome sequence of a flatfish provides insights into ZW sex chromosome evolution and adaptation to a benthic lifestyle.</title>
        <authorList>
            <person name="Chen S."/>
            <person name="Zhang G."/>
            <person name="Shao C."/>
            <person name="Huang Q."/>
            <person name="Liu G."/>
            <person name="Zhang P."/>
            <person name="Song W."/>
            <person name="An N."/>
            <person name="Chalopin D."/>
            <person name="Volff J.N."/>
            <person name="Hong Y."/>
            <person name="Li Q."/>
            <person name="Sha Z."/>
            <person name="Zhou H."/>
            <person name="Xie M."/>
            <person name="Yu Q."/>
            <person name="Liu Y."/>
            <person name="Xiang H."/>
            <person name="Wang N."/>
            <person name="Wu K."/>
            <person name="Yang C."/>
            <person name="Zhou Q."/>
            <person name="Liao X."/>
            <person name="Yang L."/>
            <person name="Hu Q."/>
            <person name="Zhang J."/>
            <person name="Meng L."/>
            <person name="Jin L."/>
            <person name="Tian Y."/>
            <person name="Lian J."/>
            <person name="Yang J."/>
            <person name="Miao G."/>
            <person name="Liu S."/>
            <person name="Liang Z."/>
            <person name="Yan F."/>
            <person name="Li Y."/>
            <person name="Sun B."/>
            <person name="Zhang H."/>
            <person name="Zhang J."/>
            <person name="Zhu Y."/>
            <person name="Du M."/>
            <person name="Zhao Y."/>
            <person name="Schartl M."/>
            <person name="Tang Q."/>
            <person name="Wang J."/>
        </authorList>
    </citation>
    <scope>NUCLEOTIDE SEQUENCE</scope>
</reference>
<comment type="similarity">
    <text evidence="1">Belongs to the glutaminase family.</text>
</comment>
<evidence type="ECO:0000256" key="2">
    <source>
        <dbReference type="ARBA" id="ARBA00012918"/>
    </source>
</evidence>
<proteinExistence type="inferred from homology"/>
<sequence length="153" mass="16412">MAASLANGGLCPLSGDQVLSPASVRSMMSMMQVAGMKESSTAFLHKTSVPAVSSGHGVLLAAVPGVLGLMAFSPEVDSFGNPWRALHFCQFSLLEISGDFLFFFPVCPGMVSTFQLHSFDVRASRQVLVYRQWKSESEVGPDLLSTSTSTWNC</sequence>
<dbReference type="STRING" id="244447.ENSCSEP00000033941"/>
<dbReference type="GeneTree" id="ENSGT00390000010463"/>
<name>A0A3P8X6F2_CYNSE</name>
<dbReference type="Gene3D" id="3.40.710.10">
    <property type="entry name" value="DD-peptidase/beta-lactamase superfamily"/>
    <property type="match status" value="1"/>
</dbReference>
<evidence type="ECO:0000256" key="4">
    <source>
        <dbReference type="ARBA" id="ARBA00049534"/>
    </source>
</evidence>
<accession>A0A3P8X6F2</accession>
<evidence type="ECO:0000256" key="1">
    <source>
        <dbReference type="ARBA" id="ARBA00011076"/>
    </source>
</evidence>
<dbReference type="Ensembl" id="ENSCSET00000034378.1">
    <property type="protein sequence ID" value="ENSCSEP00000033941.1"/>
    <property type="gene ID" value="ENSCSEG00000021766.1"/>
</dbReference>